<dbReference type="AlphaFoldDB" id="A0A7S2EWR2"/>
<keyword evidence="3" id="KW-0413">Isomerase</keyword>
<dbReference type="SUPFAM" id="SSF50891">
    <property type="entry name" value="Cyclophilin-like"/>
    <property type="match status" value="1"/>
</dbReference>
<evidence type="ECO:0000313" key="6">
    <source>
        <dbReference type="EMBL" id="CAD9361028.1"/>
    </source>
</evidence>
<dbReference type="EC" id="5.2.1.8" evidence="1"/>
<dbReference type="GO" id="GO:0003755">
    <property type="term" value="F:peptidyl-prolyl cis-trans isomerase activity"/>
    <property type="evidence" value="ECO:0007669"/>
    <property type="project" value="UniProtKB-KW"/>
</dbReference>
<sequence length="290" mass="30453">MIRPASAIAALGCLCLLTSSSSDVVDAFSPVAVAPAAPTRRSFVPASALRAAAADDDDASSSSSSSSSSRGDVSRRGAASRIVSAVSGFAAAFASGYRPASADEGDGGRLIEFEVANLDGEVGNTGTFVLKMRPDWAPKGAQRFEELTDIGFWTDARIFRVLPGFVSQFGINGDPTVQSKWRSKALTDDPVKVTNARGTVVFATAGPNTRTTQIFINTNSKGNGFLDRQGFSPIGEVVSGMDVVDRFYSGYGEGAPSGKGPNQGLIQAKGNEYLEKSYPKLSYFTKATFK</sequence>
<evidence type="ECO:0000256" key="4">
    <source>
        <dbReference type="SAM" id="SignalP"/>
    </source>
</evidence>
<feature type="signal peptide" evidence="4">
    <location>
        <begin position="1"/>
        <end position="22"/>
    </location>
</feature>
<dbReference type="EMBL" id="HBGO01036867">
    <property type="protein sequence ID" value="CAD9361028.1"/>
    <property type="molecule type" value="Transcribed_RNA"/>
</dbReference>
<accession>A0A7S2EWR2</accession>
<keyword evidence="4" id="KW-0732">Signal</keyword>
<feature type="chain" id="PRO_5030666949" description="peptidylprolyl isomerase" evidence="4">
    <location>
        <begin position="23"/>
        <end position="290"/>
    </location>
</feature>
<evidence type="ECO:0000256" key="3">
    <source>
        <dbReference type="ARBA" id="ARBA00023235"/>
    </source>
</evidence>
<evidence type="ECO:0000259" key="5">
    <source>
        <dbReference type="PROSITE" id="PS50072"/>
    </source>
</evidence>
<dbReference type="InterPro" id="IPR002130">
    <property type="entry name" value="Cyclophilin-type_PPIase_dom"/>
</dbReference>
<name>A0A7S2EWR2_TRICV</name>
<dbReference type="Gene3D" id="2.40.100.10">
    <property type="entry name" value="Cyclophilin-like"/>
    <property type="match status" value="1"/>
</dbReference>
<reference evidence="6" key="1">
    <citation type="submission" date="2021-01" db="EMBL/GenBank/DDBJ databases">
        <authorList>
            <person name="Corre E."/>
            <person name="Pelletier E."/>
            <person name="Niang G."/>
            <person name="Scheremetjew M."/>
            <person name="Finn R."/>
            <person name="Kale V."/>
            <person name="Holt S."/>
            <person name="Cochrane G."/>
            <person name="Meng A."/>
            <person name="Brown T."/>
            <person name="Cohen L."/>
        </authorList>
    </citation>
    <scope>NUCLEOTIDE SEQUENCE</scope>
    <source>
        <strain evidence="6">Grunow 1884</strain>
    </source>
</reference>
<feature type="domain" description="PPIase cyclophilin-type" evidence="5">
    <location>
        <begin position="126"/>
        <end position="272"/>
    </location>
</feature>
<dbReference type="PROSITE" id="PS50072">
    <property type="entry name" value="CSA_PPIASE_2"/>
    <property type="match status" value="1"/>
</dbReference>
<evidence type="ECO:0000256" key="1">
    <source>
        <dbReference type="ARBA" id="ARBA00013194"/>
    </source>
</evidence>
<proteinExistence type="predicted"/>
<dbReference type="Pfam" id="PF00160">
    <property type="entry name" value="Pro_isomerase"/>
    <property type="match status" value="1"/>
</dbReference>
<organism evidence="6">
    <name type="scientific">Trieres chinensis</name>
    <name type="common">Marine centric diatom</name>
    <name type="synonym">Odontella sinensis</name>
    <dbReference type="NCBI Taxonomy" id="1514140"/>
    <lineage>
        <taxon>Eukaryota</taxon>
        <taxon>Sar</taxon>
        <taxon>Stramenopiles</taxon>
        <taxon>Ochrophyta</taxon>
        <taxon>Bacillariophyta</taxon>
        <taxon>Mediophyceae</taxon>
        <taxon>Biddulphiophycidae</taxon>
        <taxon>Eupodiscales</taxon>
        <taxon>Parodontellaceae</taxon>
        <taxon>Trieres</taxon>
    </lineage>
</organism>
<protein>
    <recommendedName>
        <fullName evidence="1">peptidylprolyl isomerase</fullName>
        <ecNumber evidence="1">5.2.1.8</ecNumber>
    </recommendedName>
</protein>
<evidence type="ECO:0000256" key="2">
    <source>
        <dbReference type="ARBA" id="ARBA00023110"/>
    </source>
</evidence>
<gene>
    <name evidence="6" type="ORF">OSIN01602_LOCUS21348</name>
</gene>
<dbReference type="InterPro" id="IPR044665">
    <property type="entry name" value="E_coli_cyclophilin_A-like"/>
</dbReference>
<keyword evidence="2" id="KW-0697">Rotamase</keyword>
<dbReference type="InterPro" id="IPR029000">
    <property type="entry name" value="Cyclophilin-like_dom_sf"/>
</dbReference>
<dbReference type="PANTHER" id="PTHR43246">
    <property type="entry name" value="PEPTIDYL-PROLYL CIS-TRANS ISOMERASE CYP38, CHLOROPLASTIC"/>
    <property type="match status" value="1"/>
</dbReference>